<keyword evidence="3" id="KW-1185">Reference proteome</keyword>
<reference evidence="2" key="1">
    <citation type="journal article" date="2021" name="bioRxiv">
        <title>Whole Genome Assembly and Annotation of Northern Wild Rice, Zizania palustris L., Supports a Whole Genome Duplication in the Zizania Genus.</title>
        <authorList>
            <person name="Haas M."/>
            <person name="Kono T."/>
            <person name="Macchietto M."/>
            <person name="Millas R."/>
            <person name="McGilp L."/>
            <person name="Shao M."/>
            <person name="Duquette J."/>
            <person name="Hirsch C.N."/>
            <person name="Kimball J."/>
        </authorList>
    </citation>
    <scope>NUCLEOTIDE SEQUENCE</scope>
    <source>
        <tissue evidence="2">Fresh leaf tissue</tissue>
    </source>
</reference>
<protein>
    <submittedName>
        <fullName evidence="2">Uncharacterized protein</fullName>
    </submittedName>
</protein>
<organism evidence="2 3">
    <name type="scientific">Zizania palustris</name>
    <name type="common">Northern wild rice</name>
    <dbReference type="NCBI Taxonomy" id="103762"/>
    <lineage>
        <taxon>Eukaryota</taxon>
        <taxon>Viridiplantae</taxon>
        <taxon>Streptophyta</taxon>
        <taxon>Embryophyta</taxon>
        <taxon>Tracheophyta</taxon>
        <taxon>Spermatophyta</taxon>
        <taxon>Magnoliopsida</taxon>
        <taxon>Liliopsida</taxon>
        <taxon>Poales</taxon>
        <taxon>Poaceae</taxon>
        <taxon>BOP clade</taxon>
        <taxon>Oryzoideae</taxon>
        <taxon>Oryzeae</taxon>
        <taxon>Zizaniinae</taxon>
        <taxon>Zizania</taxon>
    </lineage>
</organism>
<reference evidence="2" key="2">
    <citation type="submission" date="2021-02" db="EMBL/GenBank/DDBJ databases">
        <authorList>
            <person name="Kimball J.A."/>
            <person name="Haas M.W."/>
            <person name="Macchietto M."/>
            <person name="Kono T."/>
            <person name="Duquette J."/>
            <person name="Shao M."/>
        </authorList>
    </citation>
    <scope>NUCLEOTIDE SEQUENCE</scope>
    <source>
        <tissue evidence="2">Fresh leaf tissue</tissue>
    </source>
</reference>
<comment type="caution">
    <text evidence="2">The sequence shown here is derived from an EMBL/GenBank/DDBJ whole genome shotgun (WGS) entry which is preliminary data.</text>
</comment>
<feature type="compositionally biased region" description="Low complexity" evidence="1">
    <location>
        <begin position="26"/>
        <end position="44"/>
    </location>
</feature>
<evidence type="ECO:0000313" key="2">
    <source>
        <dbReference type="EMBL" id="KAG8094911.1"/>
    </source>
</evidence>
<proteinExistence type="predicted"/>
<dbReference type="AlphaFoldDB" id="A0A8J5WTE8"/>
<evidence type="ECO:0000256" key="1">
    <source>
        <dbReference type="SAM" id="MobiDB-lite"/>
    </source>
</evidence>
<evidence type="ECO:0000313" key="3">
    <source>
        <dbReference type="Proteomes" id="UP000729402"/>
    </source>
</evidence>
<feature type="compositionally biased region" description="Low complexity" evidence="1">
    <location>
        <begin position="87"/>
        <end position="98"/>
    </location>
</feature>
<dbReference type="Proteomes" id="UP000729402">
    <property type="component" value="Unassembled WGS sequence"/>
</dbReference>
<accession>A0A8J5WTE8</accession>
<feature type="region of interest" description="Disordered" evidence="1">
    <location>
        <begin position="1"/>
        <end position="53"/>
    </location>
</feature>
<sequence>MLGCTESEVLNRLNPEAAPSFRSKEANAGAPTIPGGGATAASPTLRRRPSLSSGASAILAPALAPRVSAPGLAVAFSASRRGCGSSSRLAAAAASAPSTPDPTPSPAEDEVERAKLAQVLDSGGEKEKI</sequence>
<feature type="region of interest" description="Disordered" evidence="1">
    <location>
        <begin position="87"/>
        <end position="111"/>
    </location>
</feature>
<gene>
    <name evidence="2" type="ORF">GUJ93_ZPchr0012g21167</name>
</gene>
<dbReference type="EMBL" id="JAAALK010000080">
    <property type="protein sequence ID" value="KAG8094911.1"/>
    <property type="molecule type" value="Genomic_DNA"/>
</dbReference>
<name>A0A8J5WTE8_ZIZPA</name>